<evidence type="ECO:0000259" key="1">
    <source>
        <dbReference type="PROSITE" id="PS51320"/>
    </source>
</evidence>
<evidence type="ECO:0000313" key="2">
    <source>
        <dbReference type="EMBL" id="GMH17217.1"/>
    </source>
</evidence>
<protein>
    <recommendedName>
        <fullName evidence="1">Tify domain-containing protein</fullName>
    </recommendedName>
</protein>
<comment type="caution">
    <text evidence="2">The sequence shown here is derived from an EMBL/GenBank/DDBJ whole genome shotgun (WGS) entry which is preliminary data.</text>
</comment>
<evidence type="ECO:0000313" key="3">
    <source>
        <dbReference type="Proteomes" id="UP001279734"/>
    </source>
</evidence>
<accession>A0AAD3XTP5</accession>
<organism evidence="2 3">
    <name type="scientific">Nepenthes gracilis</name>
    <name type="common">Slender pitcher plant</name>
    <dbReference type="NCBI Taxonomy" id="150966"/>
    <lineage>
        <taxon>Eukaryota</taxon>
        <taxon>Viridiplantae</taxon>
        <taxon>Streptophyta</taxon>
        <taxon>Embryophyta</taxon>
        <taxon>Tracheophyta</taxon>
        <taxon>Spermatophyta</taxon>
        <taxon>Magnoliopsida</taxon>
        <taxon>eudicotyledons</taxon>
        <taxon>Gunneridae</taxon>
        <taxon>Pentapetalae</taxon>
        <taxon>Caryophyllales</taxon>
        <taxon>Nepenthaceae</taxon>
        <taxon>Nepenthes</taxon>
    </lineage>
</organism>
<sequence>MAIFYTGFVNVYDDFSPEKVRATLLLARNGSSLSFNKTHQGPKLQAPTTKLAAANGVIVNESFNSQPCPHLSSRLFAPLHNIVHSGRASTGNNRIMAAKTIEVSTAPINKLKPQ</sequence>
<dbReference type="EMBL" id="BSYO01000017">
    <property type="protein sequence ID" value="GMH17217.1"/>
    <property type="molecule type" value="Genomic_DNA"/>
</dbReference>
<dbReference type="Pfam" id="PF06200">
    <property type="entry name" value="tify"/>
    <property type="match status" value="1"/>
</dbReference>
<dbReference type="InterPro" id="IPR010399">
    <property type="entry name" value="Tify_dom"/>
</dbReference>
<dbReference type="AlphaFoldDB" id="A0AAD3XTP5"/>
<keyword evidence="3" id="KW-1185">Reference proteome</keyword>
<feature type="domain" description="Tify" evidence="1">
    <location>
        <begin position="1"/>
        <end position="29"/>
    </location>
</feature>
<dbReference type="Proteomes" id="UP001279734">
    <property type="component" value="Unassembled WGS sequence"/>
</dbReference>
<dbReference type="SMART" id="SM00979">
    <property type="entry name" value="TIFY"/>
    <property type="match status" value="1"/>
</dbReference>
<dbReference type="PROSITE" id="PS51320">
    <property type="entry name" value="TIFY"/>
    <property type="match status" value="1"/>
</dbReference>
<gene>
    <name evidence="2" type="ORF">Nepgr_019058</name>
</gene>
<name>A0AAD3XTP5_NEPGR</name>
<proteinExistence type="predicted"/>
<reference evidence="2" key="1">
    <citation type="submission" date="2023-05" db="EMBL/GenBank/DDBJ databases">
        <title>Nepenthes gracilis genome sequencing.</title>
        <authorList>
            <person name="Fukushima K."/>
        </authorList>
    </citation>
    <scope>NUCLEOTIDE SEQUENCE</scope>
    <source>
        <strain evidence="2">SING2019-196</strain>
    </source>
</reference>